<dbReference type="AlphaFoldDB" id="A0A642Q1N9"/>
<reference evidence="1 2" key="1">
    <citation type="journal article" date="2019" name="Nat. Med.">
        <title>A library of human gut bacterial isolates paired with longitudinal multiomics data enables mechanistic microbiome research.</title>
        <authorList>
            <person name="Poyet M."/>
            <person name="Groussin M."/>
            <person name="Gibbons S.M."/>
            <person name="Avila-Pacheco J."/>
            <person name="Jiang X."/>
            <person name="Kearney S.M."/>
            <person name="Perrotta A.R."/>
            <person name="Berdy B."/>
            <person name="Zhao S."/>
            <person name="Lieberman T.D."/>
            <person name="Swanson P.K."/>
            <person name="Smith M."/>
            <person name="Roesemann S."/>
            <person name="Alexander J.E."/>
            <person name="Rich S.A."/>
            <person name="Livny J."/>
            <person name="Vlamakis H."/>
            <person name="Clish C."/>
            <person name="Bullock K."/>
            <person name="Deik A."/>
            <person name="Scott J."/>
            <person name="Pierce K.A."/>
            <person name="Xavier R.J."/>
            <person name="Alm E.J."/>
        </authorList>
    </citation>
    <scope>NUCLEOTIDE SEQUENCE [LARGE SCALE GENOMIC DNA]</scope>
    <source>
        <strain evidence="1 2">BIOML-A6</strain>
    </source>
</reference>
<sequence>MRHRNFLQYYIQQLRTHSFPDMVMPYYLSEYPHQILPLPQAVEELKQKGKKKGKAVRLLLV</sequence>
<dbReference type="EMBL" id="VVYV01000005">
    <property type="protein sequence ID" value="KAA5422209.1"/>
    <property type="molecule type" value="Genomic_DNA"/>
</dbReference>
<proteinExistence type="predicted"/>
<comment type="caution">
    <text evidence="1">The sequence shown here is derived from an EMBL/GenBank/DDBJ whole genome shotgun (WGS) entry which is preliminary data.</text>
</comment>
<organism evidence="1 2">
    <name type="scientific">Bacteroides cellulosilyticus</name>
    <dbReference type="NCBI Taxonomy" id="246787"/>
    <lineage>
        <taxon>Bacteria</taxon>
        <taxon>Pseudomonadati</taxon>
        <taxon>Bacteroidota</taxon>
        <taxon>Bacteroidia</taxon>
        <taxon>Bacteroidales</taxon>
        <taxon>Bacteroidaceae</taxon>
        <taxon>Bacteroides</taxon>
    </lineage>
</organism>
<dbReference type="Proteomes" id="UP000448877">
    <property type="component" value="Unassembled WGS sequence"/>
</dbReference>
<evidence type="ECO:0000313" key="2">
    <source>
        <dbReference type="Proteomes" id="UP000448877"/>
    </source>
</evidence>
<gene>
    <name evidence="1" type="ORF">F2Y81_04650</name>
</gene>
<protein>
    <submittedName>
        <fullName evidence="1">Uncharacterized protein</fullName>
    </submittedName>
</protein>
<accession>A0A642Q1N9</accession>
<name>A0A642Q1N9_9BACE</name>
<evidence type="ECO:0000313" key="1">
    <source>
        <dbReference type="EMBL" id="KAA5422209.1"/>
    </source>
</evidence>